<dbReference type="Proteomes" id="UP000262379">
    <property type="component" value="Unassembled WGS sequence"/>
</dbReference>
<dbReference type="AlphaFoldDB" id="A0A371XEA8"/>
<accession>A0A371XEA8</accession>
<evidence type="ECO:0000256" key="1">
    <source>
        <dbReference type="SAM" id="SignalP"/>
    </source>
</evidence>
<organism evidence="2 3">
    <name type="scientific">Mesorhizobium denitrificans</name>
    <dbReference type="NCBI Taxonomy" id="2294114"/>
    <lineage>
        <taxon>Bacteria</taxon>
        <taxon>Pseudomonadati</taxon>
        <taxon>Pseudomonadota</taxon>
        <taxon>Alphaproteobacteria</taxon>
        <taxon>Hyphomicrobiales</taxon>
        <taxon>Phyllobacteriaceae</taxon>
        <taxon>Mesorhizobium</taxon>
    </lineage>
</organism>
<sequence>MKTIALIALLFGTGGLALSSTSAVTTKAFRLKLGEQSIDIDVGERAEITLPDGSKVRVELTRNEFATYSGEGFTFVHPSDVSVTRSDLGDGVVQHLMTTALGTMVIVQTYDGLDPSTLNEMMLKELTGDAVAAGAKLERKDAKRDVSGKTLSGIVATETLRRDTVDYEIESYGKDDAGVIVITRMDRENAAQDSAKIAKFWETFRLQ</sequence>
<comment type="caution">
    <text evidence="2">The sequence shown here is derived from an EMBL/GenBank/DDBJ whole genome shotgun (WGS) entry which is preliminary data.</text>
</comment>
<dbReference type="RefSeq" id="WP_116623957.1">
    <property type="nucleotide sequence ID" value="NZ_QURN01000007.1"/>
</dbReference>
<evidence type="ECO:0000313" key="2">
    <source>
        <dbReference type="EMBL" id="RFC67523.1"/>
    </source>
</evidence>
<reference evidence="3" key="1">
    <citation type="submission" date="2018-08" db="EMBL/GenBank/DDBJ databases">
        <authorList>
            <person name="Im W.T."/>
        </authorList>
    </citation>
    <scope>NUCLEOTIDE SEQUENCE [LARGE SCALE GENOMIC DNA]</scope>
    <source>
        <strain evidence="3">LA-28</strain>
    </source>
</reference>
<gene>
    <name evidence="2" type="ORF">DY251_11030</name>
</gene>
<protein>
    <submittedName>
        <fullName evidence="2">Uncharacterized protein</fullName>
    </submittedName>
</protein>
<keyword evidence="3" id="KW-1185">Reference proteome</keyword>
<feature type="chain" id="PRO_5016672811" evidence="1">
    <location>
        <begin position="18"/>
        <end position="207"/>
    </location>
</feature>
<keyword evidence="1" id="KW-0732">Signal</keyword>
<dbReference type="EMBL" id="QURN01000007">
    <property type="protein sequence ID" value="RFC67523.1"/>
    <property type="molecule type" value="Genomic_DNA"/>
</dbReference>
<evidence type="ECO:0000313" key="3">
    <source>
        <dbReference type="Proteomes" id="UP000262379"/>
    </source>
</evidence>
<proteinExistence type="predicted"/>
<name>A0A371XEA8_9HYPH</name>
<feature type="signal peptide" evidence="1">
    <location>
        <begin position="1"/>
        <end position="17"/>
    </location>
</feature>